<comment type="caution">
    <text evidence="1">The sequence shown here is derived from an EMBL/GenBank/DDBJ whole genome shotgun (WGS) entry which is preliminary data.</text>
</comment>
<evidence type="ECO:0000313" key="2">
    <source>
        <dbReference type="Proteomes" id="UP001381693"/>
    </source>
</evidence>
<dbReference type="EMBL" id="JAXCGZ010011786">
    <property type="protein sequence ID" value="KAK7074139.1"/>
    <property type="molecule type" value="Genomic_DNA"/>
</dbReference>
<evidence type="ECO:0000313" key="1">
    <source>
        <dbReference type="EMBL" id="KAK7074139.1"/>
    </source>
</evidence>
<dbReference type="AlphaFoldDB" id="A0AAN9A4R5"/>
<organism evidence="1 2">
    <name type="scientific">Halocaridina rubra</name>
    <name type="common">Hawaiian red shrimp</name>
    <dbReference type="NCBI Taxonomy" id="373956"/>
    <lineage>
        <taxon>Eukaryota</taxon>
        <taxon>Metazoa</taxon>
        <taxon>Ecdysozoa</taxon>
        <taxon>Arthropoda</taxon>
        <taxon>Crustacea</taxon>
        <taxon>Multicrustacea</taxon>
        <taxon>Malacostraca</taxon>
        <taxon>Eumalacostraca</taxon>
        <taxon>Eucarida</taxon>
        <taxon>Decapoda</taxon>
        <taxon>Pleocyemata</taxon>
        <taxon>Caridea</taxon>
        <taxon>Atyoidea</taxon>
        <taxon>Atyidae</taxon>
        <taxon>Halocaridina</taxon>
    </lineage>
</organism>
<dbReference type="Proteomes" id="UP001381693">
    <property type="component" value="Unassembled WGS sequence"/>
</dbReference>
<sequence>MASSTSEEYHILYFRYGNAFHENWHPPTRRASLSRAQEATAPIPLKVFGDREKQNKNKRL</sequence>
<feature type="non-terminal residue" evidence="1">
    <location>
        <position position="60"/>
    </location>
</feature>
<proteinExistence type="predicted"/>
<gene>
    <name evidence="1" type="ORF">SK128_019424</name>
</gene>
<protein>
    <submittedName>
        <fullName evidence="1">Uncharacterized protein</fullName>
    </submittedName>
</protein>
<accession>A0AAN9A4R5</accession>
<name>A0AAN9A4R5_HALRR</name>
<reference evidence="1 2" key="1">
    <citation type="submission" date="2023-11" db="EMBL/GenBank/DDBJ databases">
        <title>Halocaridina rubra genome assembly.</title>
        <authorList>
            <person name="Smith C."/>
        </authorList>
    </citation>
    <scope>NUCLEOTIDE SEQUENCE [LARGE SCALE GENOMIC DNA]</scope>
    <source>
        <strain evidence="1">EP-1</strain>
        <tissue evidence="1">Whole</tissue>
    </source>
</reference>
<keyword evidence="2" id="KW-1185">Reference proteome</keyword>